<organism evidence="1 2">
    <name type="scientific">Cucumis melo</name>
    <name type="common">Muskmelon</name>
    <dbReference type="NCBI Taxonomy" id="3656"/>
    <lineage>
        <taxon>Eukaryota</taxon>
        <taxon>Viridiplantae</taxon>
        <taxon>Streptophyta</taxon>
        <taxon>Embryophyta</taxon>
        <taxon>Tracheophyta</taxon>
        <taxon>Spermatophyta</taxon>
        <taxon>Magnoliopsida</taxon>
        <taxon>eudicotyledons</taxon>
        <taxon>Gunneridae</taxon>
        <taxon>Pentapetalae</taxon>
        <taxon>rosids</taxon>
        <taxon>fabids</taxon>
        <taxon>Cucurbitales</taxon>
        <taxon>Cucurbitaceae</taxon>
        <taxon>Benincaseae</taxon>
        <taxon>Cucumis</taxon>
    </lineage>
</organism>
<name>A0ABM3KNG1_CUCME</name>
<dbReference type="RefSeq" id="XP_050939337.1">
    <property type="nucleotide sequence ID" value="XM_051083380.1"/>
</dbReference>
<proteinExistence type="predicted"/>
<dbReference type="Gene3D" id="3.30.420.10">
    <property type="entry name" value="Ribonuclease H-like superfamily/Ribonuclease H"/>
    <property type="match status" value="1"/>
</dbReference>
<dbReference type="InterPro" id="IPR036397">
    <property type="entry name" value="RNaseH_sf"/>
</dbReference>
<reference evidence="2" key="1">
    <citation type="submission" date="2025-08" db="UniProtKB">
        <authorList>
            <consortium name="RefSeq"/>
        </authorList>
    </citation>
    <scope>IDENTIFICATION</scope>
    <source>
        <tissue evidence="2">Stem</tissue>
    </source>
</reference>
<dbReference type="PANTHER" id="PTHR35317">
    <property type="entry name" value="OS04G0629600 PROTEIN"/>
    <property type="match status" value="1"/>
</dbReference>
<evidence type="ECO:0000313" key="2">
    <source>
        <dbReference type="RefSeq" id="XP_050939337.1"/>
    </source>
</evidence>
<protein>
    <submittedName>
        <fullName evidence="2">Uncharacterized protein LOC127148946</fullName>
    </submittedName>
</protein>
<accession>A0ABM3KNG1</accession>
<dbReference type="GeneID" id="127148946"/>
<gene>
    <name evidence="2" type="primary">LOC127148946</name>
</gene>
<dbReference type="InterPro" id="IPR012337">
    <property type="entry name" value="RNaseH-like_sf"/>
</dbReference>
<dbReference type="PANTHER" id="PTHR35317:SF27">
    <property type="entry name" value="RETROVIRUS-RELATED POL POLYPROTEIN FROM TRANSPOSON TNT 1-94"/>
    <property type="match status" value="1"/>
</dbReference>
<sequence>MKKKYQGTTRVKRQHLQALCKEFKILQMKQGEFVDEYFSRTLAIVNKMQIHREKIEDVAVVEKILRSMDSKFACVREDQIEDIVEVVEGDQEKDKHEIQHQLTATYTPQQNGVAERKNHTILNMVRSMIANGRVPKDF</sequence>
<dbReference type="Proteomes" id="UP001652600">
    <property type="component" value="Chromosome 4"/>
</dbReference>
<evidence type="ECO:0000313" key="1">
    <source>
        <dbReference type="Proteomes" id="UP001652600"/>
    </source>
</evidence>
<dbReference type="Pfam" id="PF14223">
    <property type="entry name" value="Retrotran_gag_2"/>
    <property type="match status" value="1"/>
</dbReference>
<keyword evidence="1" id="KW-1185">Reference proteome</keyword>
<dbReference type="SUPFAM" id="SSF53098">
    <property type="entry name" value="Ribonuclease H-like"/>
    <property type="match status" value="1"/>
</dbReference>